<dbReference type="PIRSF" id="PIRSF015617">
    <property type="entry name" value="Adensltrnsf_CobA"/>
    <property type="match status" value="1"/>
</dbReference>
<protein>
    <submittedName>
        <fullName evidence="1">Cob(I)yrinic acid a,c-diamide adenosyltransferase</fullName>
    </submittedName>
</protein>
<dbReference type="InterPro" id="IPR027417">
    <property type="entry name" value="P-loop_NTPase"/>
</dbReference>
<evidence type="ECO:0000313" key="1">
    <source>
        <dbReference type="EMBL" id="SDF31208.1"/>
    </source>
</evidence>
<dbReference type="PANTHER" id="PTHR46638:SF1">
    <property type="entry name" value="CORRINOID ADENOSYLTRANSFERASE"/>
    <property type="match status" value="1"/>
</dbReference>
<name>A0A1I1YBD6_THETY</name>
<dbReference type="InterPro" id="IPR003724">
    <property type="entry name" value="CblAdoTrfase_CobA"/>
</dbReference>
<evidence type="ECO:0000313" key="2">
    <source>
        <dbReference type="Proteomes" id="UP000183404"/>
    </source>
</evidence>
<dbReference type="GO" id="GO:0005524">
    <property type="term" value="F:ATP binding"/>
    <property type="evidence" value="ECO:0007669"/>
    <property type="project" value="InterPro"/>
</dbReference>
<accession>A0A1I1YBD6</accession>
<dbReference type="CDD" id="cd00561">
    <property type="entry name" value="CobA_ACA"/>
    <property type="match status" value="1"/>
</dbReference>
<dbReference type="GO" id="GO:0009236">
    <property type="term" value="P:cobalamin biosynthetic process"/>
    <property type="evidence" value="ECO:0007669"/>
    <property type="project" value="InterPro"/>
</dbReference>
<dbReference type="Proteomes" id="UP000183404">
    <property type="component" value="Unassembled WGS sequence"/>
</dbReference>
<sequence>MERGLIQVYTGDGKGKTTASIGLGIRAVGRGFKVYMVQFLKGTDTGELHTLKNIENFKVFRFQSTEKFFWSLNEEEKKILAEDMKKAYEFVVDVLQNKKCDILILDEIMAAIHSKMYTVEDVLKLIDMKPTEMELVLTGRSAPQEIIEKADLVTEMKAIKHPFEKGIPARYGIEY</sequence>
<organism evidence="1 2">
    <name type="scientific">Thermoanaerobacter thermohydrosulfuricus</name>
    <name type="common">Clostridium thermohydrosulfuricum</name>
    <dbReference type="NCBI Taxonomy" id="1516"/>
    <lineage>
        <taxon>Bacteria</taxon>
        <taxon>Bacillati</taxon>
        <taxon>Bacillota</taxon>
        <taxon>Clostridia</taxon>
        <taxon>Thermoanaerobacterales</taxon>
        <taxon>Thermoanaerobacteraceae</taxon>
        <taxon>Thermoanaerobacter</taxon>
    </lineage>
</organism>
<reference evidence="1 2" key="1">
    <citation type="submission" date="2016-10" db="EMBL/GenBank/DDBJ databases">
        <authorList>
            <person name="de Groot N.N."/>
        </authorList>
    </citation>
    <scope>NUCLEOTIDE SEQUENCE [LARGE SCALE GENOMIC DNA]</scope>
    <source>
        <strain evidence="1 2">DSM 569</strain>
    </source>
</reference>
<dbReference type="SUPFAM" id="SSF52540">
    <property type="entry name" value="P-loop containing nucleoside triphosphate hydrolases"/>
    <property type="match status" value="1"/>
</dbReference>
<dbReference type="RefSeq" id="WP_003870312.1">
    <property type="nucleotide sequence ID" value="NZ_FNBS01000009.1"/>
</dbReference>
<gene>
    <name evidence="1" type="ORF">SAMN04244560_00558</name>
</gene>
<dbReference type="PANTHER" id="PTHR46638">
    <property type="entry name" value="CORRINOID ADENOSYLTRANSFERASE"/>
    <property type="match status" value="1"/>
</dbReference>
<dbReference type="Pfam" id="PF02572">
    <property type="entry name" value="CobA_CobO_BtuR"/>
    <property type="match status" value="1"/>
</dbReference>
<dbReference type="Gene3D" id="3.40.50.300">
    <property type="entry name" value="P-loop containing nucleotide triphosphate hydrolases"/>
    <property type="match status" value="1"/>
</dbReference>
<keyword evidence="1" id="KW-0808">Transferase</keyword>
<dbReference type="EMBL" id="FNBS01000009">
    <property type="protein sequence ID" value="SDF31208.1"/>
    <property type="molecule type" value="Genomic_DNA"/>
</dbReference>
<proteinExistence type="predicted"/>
<dbReference type="AlphaFoldDB" id="A0A1I1YBD6"/>
<dbReference type="GO" id="GO:0008817">
    <property type="term" value="F:corrinoid adenosyltransferase activity"/>
    <property type="evidence" value="ECO:0007669"/>
    <property type="project" value="InterPro"/>
</dbReference>